<evidence type="ECO:0000313" key="1">
    <source>
        <dbReference type="EMBL" id="QJA98402.1"/>
    </source>
</evidence>
<organism evidence="2">
    <name type="scientific">viral metagenome</name>
    <dbReference type="NCBI Taxonomy" id="1070528"/>
    <lineage>
        <taxon>unclassified sequences</taxon>
        <taxon>metagenomes</taxon>
        <taxon>organismal metagenomes</taxon>
    </lineage>
</organism>
<dbReference type="EMBL" id="MT143853">
    <property type="protein sequence ID" value="QJB03615.1"/>
    <property type="molecule type" value="Genomic_DNA"/>
</dbReference>
<evidence type="ECO:0000313" key="2">
    <source>
        <dbReference type="EMBL" id="QJB03615.1"/>
    </source>
</evidence>
<accession>A0A6M3MDX2</accession>
<gene>
    <name evidence="1" type="ORF">MM171A01843_0009</name>
    <name evidence="2" type="ORF">MM171B00601_0018</name>
</gene>
<dbReference type="AlphaFoldDB" id="A0A6M3MDX2"/>
<proteinExistence type="predicted"/>
<dbReference type="EMBL" id="MT143577">
    <property type="protein sequence ID" value="QJA98402.1"/>
    <property type="molecule type" value="Genomic_DNA"/>
</dbReference>
<reference evidence="2" key="1">
    <citation type="submission" date="2020-03" db="EMBL/GenBank/DDBJ databases">
        <title>The deep terrestrial virosphere.</title>
        <authorList>
            <person name="Holmfeldt K."/>
            <person name="Nilsson E."/>
            <person name="Simone D."/>
            <person name="Lopez-Fernandez M."/>
            <person name="Wu X."/>
            <person name="de Brujin I."/>
            <person name="Lundin D."/>
            <person name="Andersson A."/>
            <person name="Bertilsson S."/>
            <person name="Dopson M."/>
        </authorList>
    </citation>
    <scope>NUCLEOTIDE SEQUENCE</scope>
    <source>
        <strain evidence="1">MM171A01843</strain>
        <strain evidence="2">MM171B00601</strain>
    </source>
</reference>
<protein>
    <submittedName>
        <fullName evidence="2">Uncharacterized protein</fullName>
    </submittedName>
</protein>
<name>A0A6M3MDX2_9ZZZZ</name>
<sequence length="86" mass="9465">MAREISKLEEVLGKLPTVESIGLTKAREGPPLPAALKIRWPKPVREFAIKHWPGVPIPREWGEIAVKKLPLGLGHGVQKVVDSFGL</sequence>